<feature type="active site" evidence="9">
    <location>
        <position position="213"/>
    </location>
</feature>
<sequence length="243" mass="26633">MNGRRCEPLSAPVDGSRLGRDRTPPFPAARLTGSVPSGQLATAAAPALRAMPGYDTITNELPALSFACDPTACRFHEFAREGVDGVLRYGLTAFGVIALDHLVKWLVVTYMTIGQQITVIPGVIGLASIRNRGAAFGMLQGQRGFFILITTAVLIGILLYMRKTYREKKILSYGLAIIWGGAFGNFIDRVVTGEVVDMFQFYFIDFPIFNVADTCLWIGIGFVMLDAWKESRAQRASETSHET</sequence>
<proteinExistence type="inferred from homology"/>
<evidence type="ECO:0000256" key="3">
    <source>
        <dbReference type="ARBA" id="ARBA00022670"/>
    </source>
</evidence>
<dbReference type="NCBIfam" id="TIGR00077">
    <property type="entry name" value="lspA"/>
    <property type="match status" value="1"/>
</dbReference>
<feature type="transmembrane region" description="Helical" evidence="9">
    <location>
        <begin position="170"/>
        <end position="187"/>
    </location>
</feature>
<evidence type="ECO:0000256" key="6">
    <source>
        <dbReference type="ARBA" id="ARBA00022801"/>
    </source>
</evidence>
<feature type="transmembrane region" description="Helical" evidence="9">
    <location>
        <begin position="144"/>
        <end position="161"/>
    </location>
</feature>
<evidence type="ECO:0000256" key="11">
    <source>
        <dbReference type="RuleBase" id="RU004181"/>
    </source>
</evidence>
<evidence type="ECO:0000313" key="13">
    <source>
        <dbReference type="EMBL" id="MFC4597242.1"/>
    </source>
</evidence>
<keyword evidence="8 9" id="KW-0472">Membrane</keyword>
<dbReference type="RefSeq" id="WP_378092143.1">
    <property type="nucleotide sequence ID" value="NZ_JBHSEP010000001.1"/>
</dbReference>
<evidence type="ECO:0000256" key="12">
    <source>
        <dbReference type="SAM" id="MobiDB-lite"/>
    </source>
</evidence>
<feature type="transmembrane region" description="Helical" evidence="9">
    <location>
        <begin position="199"/>
        <end position="225"/>
    </location>
</feature>
<evidence type="ECO:0000256" key="5">
    <source>
        <dbReference type="ARBA" id="ARBA00022750"/>
    </source>
</evidence>
<dbReference type="Pfam" id="PF01252">
    <property type="entry name" value="Peptidase_A8"/>
    <property type="match status" value="1"/>
</dbReference>
<comment type="subcellular location">
    <subcellularLocation>
        <location evidence="9">Cell membrane</location>
        <topology evidence="9">Multi-pass membrane protein</topology>
    </subcellularLocation>
</comment>
<evidence type="ECO:0000256" key="1">
    <source>
        <dbReference type="ARBA" id="ARBA00006139"/>
    </source>
</evidence>
<evidence type="ECO:0000256" key="8">
    <source>
        <dbReference type="ARBA" id="ARBA00023136"/>
    </source>
</evidence>
<dbReference type="Proteomes" id="UP001596028">
    <property type="component" value="Unassembled WGS sequence"/>
</dbReference>
<dbReference type="HAMAP" id="MF_00161">
    <property type="entry name" value="LspA"/>
    <property type="match status" value="1"/>
</dbReference>
<keyword evidence="14" id="KW-1185">Reference proteome</keyword>
<dbReference type="PRINTS" id="PR00781">
    <property type="entry name" value="LIPOSIGPTASE"/>
</dbReference>
<dbReference type="PANTHER" id="PTHR33695:SF1">
    <property type="entry name" value="LIPOPROTEIN SIGNAL PEPTIDASE"/>
    <property type="match status" value="1"/>
</dbReference>
<comment type="function">
    <text evidence="9 10">This protein specifically catalyzes the removal of signal peptides from prolipoproteins.</text>
</comment>
<organism evidence="13 14">
    <name type="scientific">Cohnella hongkongensis</name>
    <dbReference type="NCBI Taxonomy" id="178337"/>
    <lineage>
        <taxon>Bacteria</taxon>
        <taxon>Bacillati</taxon>
        <taxon>Bacillota</taxon>
        <taxon>Bacilli</taxon>
        <taxon>Bacillales</taxon>
        <taxon>Paenibacillaceae</taxon>
        <taxon>Cohnella</taxon>
    </lineage>
</organism>
<evidence type="ECO:0000256" key="10">
    <source>
        <dbReference type="RuleBase" id="RU000594"/>
    </source>
</evidence>
<keyword evidence="5 9" id="KW-0064">Aspartyl protease</keyword>
<dbReference type="GO" id="GO:0004190">
    <property type="term" value="F:aspartic-type endopeptidase activity"/>
    <property type="evidence" value="ECO:0007669"/>
    <property type="project" value="UniProtKB-EC"/>
</dbReference>
<protein>
    <recommendedName>
        <fullName evidence="9">Lipoprotein signal peptidase</fullName>
        <ecNumber evidence="9">3.4.23.36</ecNumber>
    </recommendedName>
    <alternativeName>
        <fullName evidence="9">Prolipoprotein signal peptidase</fullName>
    </alternativeName>
    <alternativeName>
        <fullName evidence="9">Signal peptidase II</fullName>
        <shortName evidence="9">SPase II</shortName>
    </alternativeName>
</protein>
<name>A0ABV9F5N6_9BACL</name>
<keyword evidence="3 9" id="KW-0645">Protease</keyword>
<keyword evidence="4 9" id="KW-0812">Transmembrane</keyword>
<gene>
    <name evidence="9 13" type="primary">lspA</name>
    <name evidence="13" type="ORF">ACFO3S_03225</name>
</gene>
<reference evidence="14" key="1">
    <citation type="journal article" date="2019" name="Int. J. Syst. Evol. Microbiol.">
        <title>The Global Catalogue of Microorganisms (GCM) 10K type strain sequencing project: providing services to taxonomists for standard genome sequencing and annotation.</title>
        <authorList>
            <consortium name="The Broad Institute Genomics Platform"/>
            <consortium name="The Broad Institute Genome Sequencing Center for Infectious Disease"/>
            <person name="Wu L."/>
            <person name="Ma J."/>
        </authorList>
    </citation>
    <scope>NUCLEOTIDE SEQUENCE [LARGE SCALE GENOMIC DNA]</scope>
    <source>
        <strain evidence="14">CCUG 49571</strain>
    </source>
</reference>
<keyword evidence="6 9" id="KW-0378">Hydrolase</keyword>
<dbReference type="EC" id="3.4.23.36" evidence="9"/>
<feature type="transmembrane region" description="Helical" evidence="9">
    <location>
        <begin position="105"/>
        <end position="124"/>
    </location>
</feature>
<evidence type="ECO:0000256" key="7">
    <source>
        <dbReference type="ARBA" id="ARBA00022989"/>
    </source>
</evidence>
<comment type="pathway">
    <text evidence="9">Protein modification; lipoprotein biosynthesis (signal peptide cleavage).</text>
</comment>
<dbReference type="InterPro" id="IPR001872">
    <property type="entry name" value="Peptidase_A8"/>
</dbReference>
<evidence type="ECO:0000256" key="2">
    <source>
        <dbReference type="ARBA" id="ARBA00022475"/>
    </source>
</evidence>
<evidence type="ECO:0000313" key="14">
    <source>
        <dbReference type="Proteomes" id="UP001596028"/>
    </source>
</evidence>
<feature type="region of interest" description="Disordered" evidence="12">
    <location>
        <begin position="1"/>
        <end position="25"/>
    </location>
</feature>
<feature type="active site" evidence="9">
    <location>
        <position position="197"/>
    </location>
</feature>
<keyword evidence="7 9" id="KW-1133">Transmembrane helix</keyword>
<keyword evidence="2 9" id="KW-1003">Cell membrane</keyword>
<comment type="similarity">
    <text evidence="1 9 11">Belongs to the peptidase A8 family.</text>
</comment>
<dbReference type="PROSITE" id="PS00855">
    <property type="entry name" value="SPASE_II"/>
    <property type="match status" value="1"/>
</dbReference>
<evidence type="ECO:0000256" key="9">
    <source>
        <dbReference type="HAMAP-Rule" id="MF_00161"/>
    </source>
</evidence>
<dbReference type="EMBL" id="JBHSEP010000001">
    <property type="protein sequence ID" value="MFC4597242.1"/>
    <property type="molecule type" value="Genomic_DNA"/>
</dbReference>
<accession>A0ABV9F5N6</accession>
<comment type="caution">
    <text evidence="13">The sequence shown here is derived from an EMBL/GenBank/DDBJ whole genome shotgun (WGS) entry which is preliminary data.</text>
</comment>
<comment type="catalytic activity">
    <reaction evidence="9 10">
        <text>Release of signal peptides from bacterial membrane prolipoproteins. Hydrolyzes -Xaa-Yaa-Zaa-|-(S,diacylglyceryl)Cys-, in which Xaa is hydrophobic (preferably Leu), and Yaa (Ala or Ser) and Zaa (Gly or Ala) have small, neutral side chains.</text>
        <dbReference type="EC" id="3.4.23.36"/>
    </reaction>
</comment>
<dbReference type="PANTHER" id="PTHR33695">
    <property type="entry name" value="LIPOPROTEIN SIGNAL PEPTIDASE"/>
    <property type="match status" value="1"/>
</dbReference>
<evidence type="ECO:0000256" key="4">
    <source>
        <dbReference type="ARBA" id="ARBA00022692"/>
    </source>
</evidence>